<dbReference type="Proteomes" id="UP000244178">
    <property type="component" value="Unassembled WGS sequence"/>
</dbReference>
<proteinExistence type="predicted"/>
<reference evidence="1 2" key="1">
    <citation type="submission" date="2018-03" db="EMBL/GenBank/DDBJ databases">
        <title>Draft genome sequence of the plant growth promoting rhizobacterium Pseudomonas protegens strain BNJ-SS-45 isolated from wheat (Triticum aestivum) rhizosphere.</title>
        <authorList>
            <person name="Bajpai A."/>
            <person name="Shende K."/>
            <person name="Meena N."/>
            <person name="Upadhyayula S.R."/>
            <person name="Suravajhala P."/>
            <person name="Medicherla K.M."/>
            <person name="Johri B.N."/>
        </authorList>
    </citation>
    <scope>NUCLEOTIDE SEQUENCE [LARGE SCALE GENOMIC DNA]</scope>
    <source>
        <strain evidence="1 2">BNJ-SS-45</strain>
    </source>
</reference>
<evidence type="ECO:0000313" key="2">
    <source>
        <dbReference type="Proteomes" id="UP000244178"/>
    </source>
</evidence>
<evidence type="ECO:0000313" key="1">
    <source>
        <dbReference type="EMBL" id="PUA41442.1"/>
    </source>
</evidence>
<gene>
    <name evidence="1" type="ORF">C5U62_31910</name>
</gene>
<accession>A0A2T6GBB4</accession>
<organism evidence="1 2">
    <name type="scientific">Pseudomonas protegens</name>
    <dbReference type="NCBI Taxonomy" id="380021"/>
    <lineage>
        <taxon>Bacteria</taxon>
        <taxon>Pseudomonadati</taxon>
        <taxon>Pseudomonadota</taxon>
        <taxon>Gammaproteobacteria</taxon>
        <taxon>Pseudomonadales</taxon>
        <taxon>Pseudomonadaceae</taxon>
        <taxon>Pseudomonas</taxon>
    </lineage>
</organism>
<dbReference type="EMBL" id="PYJM01000013">
    <property type="protein sequence ID" value="PUA41442.1"/>
    <property type="molecule type" value="Genomic_DNA"/>
</dbReference>
<dbReference type="AlphaFoldDB" id="A0A2T6GBB4"/>
<protein>
    <submittedName>
        <fullName evidence="1">Uncharacterized protein</fullName>
    </submittedName>
</protein>
<sequence length="88" mass="9509">MKAVTYSITIHDLHRIEGGLMCGDEAVVSILDSGREVRRERFIGKCSAPAGYTRTFRGQPGLVAKLISGSCRMEFGLSKPSTAAPVRP</sequence>
<name>A0A2T6GBB4_9PSED</name>
<comment type="caution">
    <text evidence="1">The sequence shown here is derived from an EMBL/GenBank/DDBJ whole genome shotgun (WGS) entry which is preliminary data.</text>
</comment>
<dbReference type="RefSeq" id="WP_108546474.1">
    <property type="nucleotide sequence ID" value="NZ_JBIUWR010000059.1"/>
</dbReference>